<evidence type="ECO:0000256" key="1">
    <source>
        <dbReference type="SAM" id="MobiDB-lite"/>
    </source>
</evidence>
<organism evidence="4">
    <name type="scientific">Edaphobacter paludis</name>
    <dbReference type="NCBI Taxonomy" id="3035702"/>
    <lineage>
        <taxon>Bacteria</taxon>
        <taxon>Pseudomonadati</taxon>
        <taxon>Acidobacteriota</taxon>
        <taxon>Terriglobia</taxon>
        <taxon>Terriglobales</taxon>
        <taxon>Acidobacteriaceae</taxon>
        <taxon>Edaphobacter</taxon>
    </lineage>
</organism>
<dbReference type="EMBL" id="CP121194">
    <property type="protein sequence ID" value="XBH11275.1"/>
    <property type="molecule type" value="Genomic_DNA"/>
</dbReference>
<keyword evidence="2" id="KW-0732">Signal</keyword>
<evidence type="ECO:0000256" key="2">
    <source>
        <dbReference type="SAM" id="SignalP"/>
    </source>
</evidence>
<evidence type="ECO:0000313" key="4">
    <source>
        <dbReference type="EMBL" id="XBH14705.1"/>
    </source>
</evidence>
<feature type="chain" id="PRO_5043288828" evidence="2">
    <location>
        <begin position="24"/>
        <end position="177"/>
    </location>
</feature>
<sequence>MFKLAPLACAFLLASFVPLQRNAGRTGPSTHTSLPRANQGHLPPPPSQGGAQGQSAERYSDGRTNSLPHVNHDQWFGHDSAGDARYRLQRPFEHGTFPRTGRNFRYPLLRVDRNMHRFWIPGGFYFVVAPWDWPLFLDWCWDCGEDFVIYEDPVHIGWYLLYNINTGVYVHVQYWGR</sequence>
<dbReference type="RefSeq" id="WP_348268763.1">
    <property type="nucleotide sequence ID" value="NZ_CP121194.1"/>
</dbReference>
<dbReference type="AlphaFoldDB" id="A0AAU7DC89"/>
<name>A0AAU7DC89_9BACT</name>
<proteinExistence type="predicted"/>
<feature type="region of interest" description="Disordered" evidence="1">
    <location>
        <begin position="24"/>
        <end position="63"/>
    </location>
</feature>
<protein>
    <submittedName>
        <fullName evidence="4">Uncharacterized protein</fullName>
    </submittedName>
</protein>
<evidence type="ECO:0000313" key="3">
    <source>
        <dbReference type="EMBL" id="XBH11275.1"/>
    </source>
</evidence>
<reference evidence="4" key="1">
    <citation type="submission" date="2023-03" db="EMBL/GenBank/DDBJ databases">
        <title>Edaphobacter sp.</title>
        <authorList>
            <person name="Huber K.J."/>
            <person name="Papendorf J."/>
            <person name="Pilke C."/>
            <person name="Bunk B."/>
            <person name="Sproeer C."/>
            <person name="Pester M."/>
        </authorList>
    </citation>
    <scope>NUCLEOTIDE SEQUENCE</scope>
    <source>
        <strain evidence="3">DSM 109919</strain>
        <strain evidence="4">DSM 109920</strain>
    </source>
</reference>
<feature type="signal peptide" evidence="2">
    <location>
        <begin position="1"/>
        <end position="23"/>
    </location>
</feature>
<accession>A0AAU7DC89</accession>
<dbReference type="KEGG" id="epl:P4G45_05985"/>
<dbReference type="EMBL" id="CP121195">
    <property type="protein sequence ID" value="XBH14705.1"/>
    <property type="molecule type" value="Genomic_DNA"/>
</dbReference>
<accession>A0AAU7D151</accession>
<feature type="compositionally biased region" description="Polar residues" evidence="1">
    <location>
        <begin position="27"/>
        <end position="36"/>
    </location>
</feature>
<gene>
    <name evidence="3" type="ORF">P4G45_05985</name>
    <name evidence="4" type="ORF">P8936_05960</name>
</gene>